<evidence type="ECO:0000256" key="1">
    <source>
        <dbReference type="SAM" id="Coils"/>
    </source>
</evidence>
<dbReference type="SUPFAM" id="SSF46894">
    <property type="entry name" value="C-terminal effector domain of the bipartite response regulators"/>
    <property type="match status" value="1"/>
</dbReference>
<dbReference type="Gene3D" id="1.25.40.10">
    <property type="entry name" value="Tetratricopeptide repeat domain"/>
    <property type="match status" value="1"/>
</dbReference>
<dbReference type="Proteomes" id="UP000541352">
    <property type="component" value="Unassembled WGS sequence"/>
</dbReference>
<feature type="coiled-coil region" evidence="1">
    <location>
        <begin position="405"/>
        <end position="465"/>
    </location>
</feature>
<keyword evidence="2" id="KW-0472">Membrane</keyword>
<proteinExistence type="predicted"/>
<dbReference type="InterPro" id="IPR019734">
    <property type="entry name" value="TPR_rpt"/>
</dbReference>
<sequence length="566" mass="65196">MAIIAQKVYQKCKIWLLFAILCLGVNNCTKDDNAGFDQMPKEWLAAKAEIETYSAIDSSKAFSLVKKFQEQHPNSALAQVICLLGYAETYHFWYNNTVANEYAKKAASAARKIGYLEGQVQADLLIVETTKECDTCLDYLLTVEKIIQSNPSAFTVKTIFRFYHDMGYYHYEISDTETAKYYFLQANELAKKNQLFLEESIAKSALGSAFSRQENFNKAITFHQQAIATCQQNTPNECGNHYYEYAIALLELKRYDDALKAILTAEKLYKAHPHPFNAGEIDGILGTIYLKQKNYEKAEKSFLTFYKKARFASTKIWAHNLLTSYYFTIGDFKNAYINSQKSIKMRDSVYSSERTYTSVAKRTNFELAQKDEEVQTANIRLKYAIMIGVCILLTALTLGFLIYRNQQLSKQLTQLEQDKLQQKIDFEQRKLATTTLHLSQQSDLLQNIKKEIEQLNENAEPSLRAKIKHLLKTIDSNTNDENEWDKFKLHFEAVSPHFFEVLRQRSSSITELDLKHCAYLKINLSPKQVAQILGVSPKSVTLSRVRIKKKLQLEEHEQLNTYLQSI</sequence>
<gene>
    <name evidence="3" type="ORF">FHS57_003828</name>
</gene>
<dbReference type="GO" id="GO:0003677">
    <property type="term" value="F:DNA binding"/>
    <property type="evidence" value="ECO:0007669"/>
    <property type="project" value="InterPro"/>
</dbReference>
<dbReference type="InterPro" id="IPR011990">
    <property type="entry name" value="TPR-like_helical_dom_sf"/>
</dbReference>
<dbReference type="Pfam" id="PF13176">
    <property type="entry name" value="TPR_7"/>
    <property type="match status" value="1"/>
</dbReference>
<dbReference type="SUPFAM" id="SSF48452">
    <property type="entry name" value="TPR-like"/>
    <property type="match status" value="1"/>
</dbReference>
<accession>A0A7W5ZQI9</accession>
<evidence type="ECO:0000256" key="2">
    <source>
        <dbReference type="SAM" id="Phobius"/>
    </source>
</evidence>
<dbReference type="GO" id="GO:0006355">
    <property type="term" value="P:regulation of DNA-templated transcription"/>
    <property type="evidence" value="ECO:0007669"/>
    <property type="project" value="InterPro"/>
</dbReference>
<reference evidence="3 4" key="1">
    <citation type="submission" date="2020-08" db="EMBL/GenBank/DDBJ databases">
        <title>Genomic Encyclopedia of Type Strains, Phase IV (KMG-IV): sequencing the most valuable type-strain genomes for metagenomic binning, comparative biology and taxonomic classification.</title>
        <authorList>
            <person name="Goeker M."/>
        </authorList>
    </citation>
    <scope>NUCLEOTIDE SEQUENCE [LARGE SCALE GENOMIC DNA]</scope>
    <source>
        <strain evidence="3 4">DSM 17976</strain>
    </source>
</reference>
<comment type="caution">
    <text evidence="3">The sequence shown here is derived from an EMBL/GenBank/DDBJ whole genome shotgun (WGS) entry which is preliminary data.</text>
</comment>
<keyword evidence="2" id="KW-0812">Transmembrane</keyword>
<name>A0A7W5ZQI9_9BACT</name>
<protein>
    <submittedName>
        <fullName evidence="3">Tetratricopeptide (TPR) repeat protein</fullName>
    </submittedName>
</protein>
<dbReference type="EMBL" id="JACIBY010000008">
    <property type="protein sequence ID" value="MBB3839817.1"/>
    <property type="molecule type" value="Genomic_DNA"/>
</dbReference>
<keyword evidence="2" id="KW-1133">Transmembrane helix</keyword>
<keyword evidence="1" id="KW-0175">Coiled coil</keyword>
<organism evidence="3 4">
    <name type="scientific">Runella defluvii</name>
    <dbReference type="NCBI Taxonomy" id="370973"/>
    <lineage>
        <taxon>Bacteria</taxon>
        <taxon>Pseudomonadati</taxon>
        <taxon>Bacteroidota</taxon>
        <taxon>Cytophagia</taxon>
        <taxon>Cytophagales</taxon>
        <taxon>Spirosomataceae</taxon>
        <taxon>Runella</taxon>
    </lineage>
</organism>
<evidence type="ECO:0000313" key="3">
    <source>
        <dbReference type="EMBL" id="MBB3839817.1"/>
    </source>
</evidence>
<dbReference type="SMART" id="SM00028">
    <property type="entry name" value="TPR"/>
    <property type="match status" value="5"/>
</dbReference>
<evidence type="ECO:0000313" key="4">
    <source>
        <dbReference type="Proteomes" id="UP000541352"/>
    </source>
</evidence>
<dbReference type="RefSeq" id="WP_183976392.1">
    <property type="nucleotide sequence ID" value="NZ_JACIBY010000008.1"/>
</dbReference>
<feature type="transmembrane region" description="Helical" evidence="2">
    <location>
        <begin position="383"/>
        <end position="403"/>
    </location>
</feature>
<dbReference type="AlphaFoldDB" id="A0A7W5ZQI9"/>
<dbReference type="InterPro" id="IPR016032">
    <property type="entry name" value="Sig_transdc_resp-reg_C-effctor"/>
</dbReference>
<keyword evidence="4" id="KW-1185">Reference proteome</keyword>